<evidence type="ECO:0000256" key="2">
    <source>
        <dbReference type="SAM" id="SignalP"/>
    </source>
</evidence>
<dbReference type="InterPro" id="IPR018487">
    <property type="entry name" value="Hemopexin-like_repeat"/>
</dbReference>
<keyword evidence="4" id="KW-1185">Reference proteome</keyword>
<evidence type="ECO:0000313" key="3">
    <source>
        <dbReference type="EnsemblMetazoa" id="CLYHEMP013622.1"/>
    </source>
</evidence>
<protein>
    <submittedName>
        <fullName evidence="3">Uncharacterized protein</fullName>
    </submittedName>
</protein>
<dbReference type="Proteomes" id="UP000594262">
    <property type="component" value="Unplaced"/>
</dbReference>
<dbReference type="PROSITE" id="PS51642">
    <property type="entry name" value="HEMOPEXIN_2"/>
    <property type="match status" value="2"/>
</dbReference>
<feature type="repeat" description="Hemopexin" evidence="1">
    <location>
        <begin position="124"/>
        <end position="168"/>
    </location>
</feature>
<sequence>MGLIRTSTALFALVVLFVNTKATSPDPACNIDAVLYSTQTDDIYFFKDDMYARWNVKSDRMYYYGQTKDLINGLKTPIDAVIETDIFGTQKIFFFSGNQVQIYDHFHKSPLDTIDLNDFAVGLPESIDAVLFLEGTFYFFKDYHIYFMGIEKKIVYGPFNTSAIFLGLKSPVDAAVLNTFHEGHESAYLFRSAYLFSGQNYYLTNSTDELTPIENRWKGLLGSPLFAKCEIDCNTVTISNDDWKFGSILYNMSMNETYTRSIGIKNFTKYTTDQVQIDYNFSYNEYFSFLQSGGVNVKQNTSFVVTTPDFSNIRDSINITKLPSGDKHYYFSYGIKTEREDTIKDHMLCTSVIGDRRKCTVFLNQYNIQVPYTIVWNHKVKSASCKSHGVTDILIAHIGKINEPATKDMNDRIEL</sequence>
<reference evidence="3" key="1">
    <citation type="submission" date="2021-01" db="UniProtKB">
        <authorList>
            <consortium name="EnsemblMetazoa"/>
        </authorList>
    </citation>
    <scope>IDENTIFICATION</scope>
</reference>
<proteinExistence type="predicted"/>
<accession>A0A7M5WV81</accession>
<dbReference type="Gene3D" id="2.110.10.10">
    <property type="entry name" value="Hemopexin-like domain"/>
    <property type="match status" value="2"/>
</dbReference>
<dbReference type="SUPFAM" id="SSF50923">
    <property type="entry name" value="Hemopexin-like domain"/>
    <property type="match status" value="2"/>
</dbReference>
<feature type="signal peptide" evidence="2">
    <location>
        <begin position="1"/>
        <end position="22"/>
    </location>
</feature>
<evidence type="ECO:0000256" key="1">
    <source>
        <dbReference type="PROSITE-ProRule" id="PRU01011"/>
    </source>
</evidence>
<dbReference type="InterPro" id="IPR036375">
    <property type="entry name" value="Hemopexin-like_dom_sf"/>
</dbReference>
<feature type="repeat" description="Hemopexin" evidence="1">
    <location>
        <begin position="28"/>
        <end position="77"/>
    </location>
</feature>
<organism evidence="3 4">
    <name type="scientific">Clytia hemisphaerica</name>
    <dbReference type="NCBI Taxonomy" id="252671"/>
    <lineage>
        <taxon>Eukaryota</taxon>
        <taxon>Metazoa</taxon>
        <taxon>Cnidaria</taxon>
        <taxon>Hydrozoa</taxon>
        <taxon>Hydroidolina</taxon>
        <taxon>Leptothecata</taxon>
        <taxon>Obeliida</taxon>
        <taxon>Clytiidae</taxon>
        <taxon>Clytia</taxon>
    </lineage>
</organism>
<dbReference type="SMART" id="SM00120">
    <property type="entry name" value="HX"/>
    <property type="match status" value="4"/>
</dbReference>
<dbReference type="GeneID" id="136806782"/>
<feature type="chain" id="PRO_5029656886" evidence="2">
    <location>
        <begin position="23"/>
        <end position="415"/>
    </location>
</feature>
<name>A0A7M5WV81_9CNID</name>
<evidence type="ECO:0000313" key="4">
    <source>
        <dbReference type="Proteomes" id="UP000594262"/>
    </source>
</evidence>
<dbReference type="RefSeq" id="XP_066919461.1">
    <property type="nucleotide sequence ID" value="XM_067063360.1"/>
</dbReference>
<keyword evidence="2" id="KW-0732">Signal</keyword>
<dbReference type="EnsemblMetazoa" id="CLYHEMT013622.1">
    <property type="protein sequence ID" value="CLYHEMP013622.1"/>
    <property type="gene ID" value="CLYHEMG013622"/>
</dbReference>
<dbReference type="AlphaFoldDB" id="A0A7M5WV81"/>